<protein>
    <submittedName>
        <fullName evidence="1">Uncharacterized protein</fullName>
    </submittedName>
</protein>
<comment type="caution">
    <text evidence="1">The sequence shown here is derived from an EMBL/GenBank/DDBJ whole genome shotgun (WGS) entry which is preliminary data.</text>
</comment>
<dbReference type="AlphaFoldDB" id="A0AAD6SKY7"/>
<accession>A0AAD6SKY7</accession>
<proteinExistence type="predicted"/>
<evidence type="ECO:0000313" key="2">
    <source>
        <dbReference type="Proteomes" id="UP001218188"/>
    </source>
</evidence>
<name>A0AAD6SKY7_9AGAR</name>
<organism evidence="1 2">
    <name type="scientific">Mycena alexandri</name>
    <dbReference type="NCBI Taxonomy" id="1745969"/>
    <lineage>
        <taxon>Eukaryota</taxon>
        <taxon>Fungi</taxon>
        <taxon>Dikarya</taxon>
        <taxon>Basidiomycota</taxon>
        <taxon>Agaricomycotina</taxon>
        <taxon>Agaricomycetes</taxon>
        <taxon>Agaricomycetidae</taxon>
        <taxon>Agaricales</taxon>
        <taxon>Marasmiineae</taxon>
        <taxon>Mycenaceae</taxon>
        <taxon>Mycena</taxon>
    </lineage>
</organism>
<dbReference type="EMBL" id="JARJCM010000096">
    <property type="protein sequence ID" value="KAJ7029884.1"/>
    <property type="molecule type" value="Genomic_DNA"/>
</dbReference>
<dbReference type="Proteomes" id="UP001218188">
    <property type="component" value="Unassembled WGS sequence"/>
</dbReference>
<reference evidence="1" key="1">
    <citation type="submission" date="2023-03" db="EMBL/GenBank/DDBJ databases">
        <title>Massive genome expansion in bonnet fungi (Mycena s.s.) driven by repeated elements and novel gene families across ecological guilds.</title>
        <authorList>
            <consortium name="Lawrence Berkeley National Laboratory"/>
            <person name="Harder C.B."/>
            <person name="Miyauchi S."/>
            <person name="Viragh M."/>
            <person name="Kuo A."/>
            <person name="Thoen E."/>
            <person name="Andreopoulos B."/>
            <person name="Lu D."/>
            <person name="Skrede I."/>
            <person name="Drula E."/>
            <person name="Henrissat B."/>
            <person name="Morin E."/>
            <person name="Kohler A."/>
            <person name="Barry K."/>
            <person name="LaButti K."/>
            <person name="Morin E."/>
            <person name="Salamov A."/>
            <person name="Lipzen A."/>
            <person name="Mereny Z."/>
            <person name="Hegedus B."/>
            <person name="Baldrian P."/>
            <person name="Stursova M."/>
            <person name="Weitz H."/>
            <person name="Taylor A."/>
            <person name="Grigoriev I.V."/>
            <person name="Nagy L.G."/>
            <person name="Martin F."/>
            <person name="Kauserud H."/>
        </authorList>
    </citation>
    <scope>NUCLEOTIDE SEQUENCE</scope>
    <source>
        <strain evidence="1">CBHHK200</strain>
    </source>
</reference>
<keyword evidence="2" id="KW-1185">Reference proteome</keyword>
<gene>
    <name evidence="1" type="ORF">C8F04DRAFT_1187239</name>
</gene>
<sequence length="282" mass="31113">MGEDFRQMVSWSLATVASNAIQGGTPRARRCGVGLLICFPPARVPDLFPNRFASQMPGPGITQIEMKDGTRIKGTEAGSAGVGNRRDSPGSEEAFLGRVLCLKWDMAPVFRRGVAWRGVPQWQCWRVPTWHDEAFQQHCSTRSPTVLALAALVVPAEFEGEQCRAARVRVVQVCLRLSGNWETSKTFVSLLARADFDSANSGIFKEYTPANGTEYGCEPVFWMVPTVRGGTKQRPGIAQFQHASAGIQLGSTTLCIRLEQRIQVPQCKVIYVEYHVGKIEIV</sequence>
<evidence type="ECO:0000313" key="1">
    <source>
        <dbReference type="EMBL" id="KAJ7029884.1"/>
    </source>
</evidence>